<evidence type="ECO:0000313" key="1">
    <source>
        <dbReference type="EMBL" id="KAJ9112128.1"/>
    </source>
</evidence>
<evidence type="ECO:0000313" key="2">
    <source>
        <dbReference type="Proteomes" id="UP001230649"/>
    </source>
</evidence>
<dbReference type="EMBL" id="JASBWS010000016">
    <property type="protein sequence ID" value="KAJ9112128.1"/>
    <property type="molecule type" value="Genomic_DNA"/>
</dbReference>
<organism evidence="1 2">
    <name type="scientific">Naganishia adeliensis</name>
    <dbReference type="NCBI Taxonomy" id="92952"/>
    <lineage>
        <taxon>Eukaryota</taxon>
        <taxon>Fungi</taxon>
        <taxon>Dikarya</taxon>
        <taxon>Basidiomycota</taxon>
        <taxon>Agaricomycotina</taxon>
        <taxon>Tremellomycetes</taxon>
        <taxon>Filobasidiales</taxon>
        <taxon>Filobasidiaceae</taxon>
        <taxon>Naganishia</taxon>
    </lineage>
</organism>
<name>A0ACC2WL39_9TREE</name>
<proteinExistence type="predicted"/>
<comment type="caution">
    <text evidence="1">The sequence shown here is derived from an EMBL/GenBank/DDBJ whole genome shotgun (WGS) entry which is preliminary data.</text>
</comment>
<sequence length="241" mass="26164">MTDHTLDPSLLDSHFHHAAAWLSSTPATANLPNDTKLEIYALYKIATIGFEPNVPAPGFFSGSATKAKYTAWRTHGEAYAPSTPTIPSTSSPDHASGQAQAKERYLTIARTVGWAEPSPNDESTETKPSGMGMKVSTMRAEDADESSQTDEILPIHDAASEGNLESLKHELARAPESMNAQAMMGLTPLHLAADRGHVEIVRYLLDIGADRTVKDCEGLTAYDMAKELDRQDILELLKTTE</sequence>
<reference evidence="1" key="1">
    <citation type="submission" date="2023-04" db="EMBL/GenBank/DDBJ databases">
        <title>Draft Genome sequencing of Naganishia species isolated from polar environments using Oxford Nanopore Technology.</title>
        <authorList>
            <person name="Leo P."/>
            <person name="Venkateswaran K."/>
        </authorList>
    </citation>
    <scope>NUCLEOTIDE SEQUENCE</scope>
    <source>
        <strain evidence="1">MNA-CCFEE 5262</strain>
    </source>
</reference>
<accession>A0ACC2WL39</accession>
<protein>
    <submittedName>
        <fullName evidence="1">Uncharacterized protein</fullName>
    </submittedName>
</protein>
<gene>
    <name evidence="1" type="ORF">QFC20_002309</name>
</gene>
<dbReference type="Proteomes" id="UP001230649">
    <property type="component" value="Unassembled WGS sequence"/>
</dbReference>
<keyword evidence="2" id="KW-1185">Reference proteome</keyword>